<dbReference type="Gene3D" id="3.40.30.10">
    <property type="entry name" value="Glutaredoxin"/>
    <property type="match status" value="1"/>
</dbReference>
<keyword evidence="1" id="KW-1133">Transmembrane helix</keyword>
<organism evidence="2">
    <name type="scientific">Rhizophora mucronata</name>
    <name type="common">Asiatic mangrove</name>
    <dbReference type="NCBI Taxonomy" id="61149"/>
    <lineage>
        <taxon>Eukaryota</taxon>
        <taxon>Viridiplantae</taxon>
        <taxon>Streptophyta</taxon>
        <taxon>Embryophyta</taxon>
        <taxon>Tracheophyta</taxon>
        <taxon>Spermatophyta</taxon>
        <taxon>Magnoliopsida</taxon>
        <taxon>eudicotyledons</taxon>
        <taxon>Gunneridae</taxon>
        <taxon>Pentapetalae</taxon>
        <taxon>rosids</taxon>
        <taxon>fabids</taxon>
        <taxon>Malpighiales</taxon>
        <taxon>Rhizophoraceae</taxon>
        <taxon>Rhizophora</taxon>
    </lineage>
</organism>
<keyword evidence="1" id="KW-0812">Transmembrane</keyword>
<dbReference type="AlphaFoldDB" id="A0A2P2JCD6"/>
<feature type="transmembrane region" description="Helical" evidence="1">
    <location>
        <begin position="38"/>
        <end position="56"/>
    </location>
</feature>
<evidence type="ECO:0008006" key="3">
    <source>
        <dbReference type="Google" id="ProtNLM"/>
    </source>
</evidence>
<sequence>MDRQRMETKKNNYYNNSNNVVGVVSNNKKPLEWLNEPYYLLHFLAFFAYFILRSSAAQFLSPHSARHLLHREIQAVLAFALLTAYKLVRVETWEAFVSDSLFFAKVFLVAISLIMDYHLAMWYMVVFSVMYILTQQPAFEGLGNAIKLTPLQLETLLTEGNASKFWLVEFRASCSSDYTRTSRCFPELSITYSNKHLSFGTIDLGLFPNVAEKFGISLSGMGQLPTYILFENATEVTRFPEWGFEPKVSHPTVTKRLLCQHFELDRRLLEYVHGR</sequence>
<protein>
    <recommendedName>
        <fullName evidence="3">Thioredoxin-related transmembrane protein 2</fullName>
    </recommendedName>
</protein>
<accession>A0A2P2JCD6</accession>
<dbReference type="EMBL" id="GGEC01010645">
    <property type="protein sequence ID" value="MBW91128.1"/>
    <property type="molecule type" value="Transcribed_RNA"/>
</dbReference>
<evidence type="ECO:0000256" key="1">
    <source>
        <dbReference type="SAM" id="Phobius"/>
    </source>
</evidence>
<name>A0A2P2JCD6_RHIMU</name>
<dbReference type="InterPro" id="IPR036249">
    <property type="entry name" value="Thioredoxin-like_sf"/>
</dbReference>
<keyword evidence="1" id="KW-0472">Membrane</keyword>
<proteinExistence type="predicted"/>
<reference evidence="2" key="1">
    <citation type="submission" date="2018-02" db="EMBL/GenBank/DDBJ databases">
        <title>Rhizophora mucronata_Transcriptome.</title>
        <authorList>
            <person name="Meera S.P."/>
            <person name="Sreeshan A."/>
            <person name="Augustine A."/>
        </authorList>
    </citation>
    <scope>NUCLEOTIDE SEQUENCE</scope>
    <source>
        <tissue evidence="2">Leaf</tissue>
    </source>
</reference>
<evidence type="ECO:0000313" key="2">
    <source>
        <dbReference type="EMBL" id="MBW91128.1"/>
    </source>
</evidence>
<dbReference type="SUPFAM" id="SSF52833">
    <property type="entry name" value="Thioredoxin-like"/>
    <property type="match status" value="1"/>
</dbReference>
<feature type="transmembrane region" description="Helical" evidence="1">
    <location>
        <begin position="107"/>
        <end position="133"/>
    </location>
</feature>